<dbReference type="GO" id="GO:0003984">
    <property type="term" value="F:acetolactate synthase activity"/>
    <property type="evidence" value="ECO:0007669"/>
    <property type="project" value="TreeGrafter"/>
</dbReference>
<dbReference type="Proteomes" id="UP000887574">
    <property type="component" value="Unplaced"/>
</dbReference>
<evidence type="ECO:0000259" key="4">
    <source>
        <dbReference type="Pfam" id="PF00205"/>
    </source>
</evidence>
<feature type="domain" description="Thiamine pyrophosphate enzyme N-terminal TPP-binding" evidence="5">
    <location>
        <begin position="30"/>
        <end position="123"/>
    </location>
</feature>
<accession>A0A915DNG1</accession>
<sequence length="479" mass="52085">MQFLKRVLGNTHSKNKYLISSLFNVEETSKRLVSHGVKEVFTLCGGHISPILVSCENLGIRVVDTRHEVTTVYAADAVARLKQTIGVAAVTSGPGITNTITAVKNAQMAESPILLIANDPESYPSGSICTPGPVFIEFPLDVLHHYEMAGRDCYVPNATELKFNGGHYFSSQRPILLMGAQATLPPVSAKQLQATVEAIGVPTYLGGMCRGLLGINSQIQLRHNRRDALKATDVVILAGTVADFRLDYGKILSPNSKVIAINRDSIQLKKNLVKVSKKLTEKEWKSPPEWLNKLKEKEIAKERKNQKKMKEASPDGKLNPLKLLGQLDKVIPEDAILVADGGDFVGSAAHIVRPRGPLQWLDPGAFGTLAPVIIIYGDGSAGYSIMEFDSFVRMKLPVVAIAREQVPLFKSAISCDLAFNSYEKIGEALDTDGILLTNEDEAEIENTLKKAIDGSRTGRSAVINAQIGKTDFREGSLSV</sequence>
<dbReference type="Gene3D" id="3.40.50.1220">
    <property type="entry name" value="TPP-binding domain"/>
    <property type="match status" value="1"/>
</dbReference>
<evidence type="ECO:0000256" key="2">
    <source>
        <dbReference type="ARBA" id="ARBA00007812"/>
    </source>
</evidence>
<dbReference type="Gene3D" id="3.40.50.970">
    <property type="match status" value="2"/>
</dbReference>
<evidence type="ECO:0000256" key="1">
    <source>
        <dbReference type="ARBA" id="ARBA00001964"/>
    </source>
</evidence>
<dbReference type="PANTHER" id="PTHR18968">
    <property type="entry name" value="THIAMINE PYROPHOSPHATE ENZYMES"/>
    <property type="match status" value="1"/>
</dbReference>
<keyword evidence="6" id="KW-1185">Reference proteome</keyword>
<dbReference type="InterPro" id="IPR012000">
    <property type="entry name" value="Thiamin_PyroP_enz_cen_dom"/>
</dbReference>
<dbReference type="GO" id="GO:0005948">
    <property type="term" value="C:acetolactate synthase complex"/>
    <property type="evidence" value="ECO:0007669"/>
    <property type="project" value="TreeGrafter"/>
</dbReference>
<evidence type="ECO:0000313" key="7">
    <source>
        <dbReference type="WBParaSite" id="jg21923"/>
    </source>
</evidence>
<dbReference type="Pfam" id="PF00205">
    <property type="entry name" value="TPP_enzyme_M"/>
    <property type="match status" value="1"/>
</dbReference>
<evidence type="ECO:0000259" key="5">
    <source>
        <dbReference type="Pfam" id="PF02776"/>
    </source>
</evidence>
<evidence type="ECO:0000313" key="6">
    <source>
        <dbReference type="Proteomes" id="UP000887574"/>
    </source>
</evidence>
<organism evidence="6 7">
    <name type="scientific">Ditylenchus dipsaci</name>
    <dbReference type="NCBI Taxonomy" id="166011"/>
    <lineage>
        <taxon>Eukaryota</taxon>
        <taxon>Metazoa</taxon>
        <taxon>Ecdysozoa</taxon>
        <taxon>Nematoda</taxon>
        <taxon>Chromadorea</taxon>
        <taxon>Rhabditida</taxon>
        <taxon>Tylenchina</taxon>
        <taxon>Tylenchomorpha</taxon>
        <taxon>Sphaerularioidea</taxon>
        <taxon>Anguinidae</taxon>
        <taxon>Anguininae</taxon>
        <taxon>Ditylenchus</taxon>
    </lineage>
</organism>
<feature type="domain" description="Thiamine pyrophosphate enzyme central" evidence="4">
    <location>
        <begin position="170"/>
        <end position="272"/>
    </location>
</feature>
<dbReference type="GO" id="GO:0009099">
    <property type="term" value="P:L-valine biosynthetic process"/>
    <property type="evidence" value="ECO:0007669"/>
    <property type="project" value="TreeGrafter"/>
</dbReference>
<dbReference type="InterPro" id="IPR029035">
    <property type="entry name" value="DHS-like_NAD/FAD-binding_dom"/>
</dbReference>
<protein>
    <submittedName>
        <fullName evidence="7">IlvB-like protein</fullName>
    </submittedName>
</protein>
<comment type="cofactor">
    <cofactor evidence="1">
        <name>thiamine diphosphate</name>
        <dbReference type="ChEBI" id="CHEBI:58937"/>
    </cofactor>
</comment>
<reference evidence="7" key="1">
    <citation type="submission" date="2022-11" db="UniProtKB">
        <authorList>
            <consortium name="WormBaseParasite"/>
        </authorList>
    </citation>
    <scope>IDENTIFICATION</scope>
</reference>
<dbReference type="InterPro" id="IPR045229">
    <property type="entry name" value="TPP_enz"/>
</dbReference>
<keyword evidence="3" id="KW-0786">Thiamine pyrophosphate</keyword>
<dbReference type="InterPro" id="IPR029061">
    <property type="entry name" value="THDP-binding"/>
</dbReference>
<dbReference type="WBParaSite" id="jg21923">
    <property type="protein sequence ID" value="jg21923"/>
    <property type="gene ID" value="jg21923"/>
</dbReference>
<dbReference type="SUPFAM" id="SSF52518">
    <property type="entry name" value="Thiamin diphosphate-binding fold (THDP-binding)"/>
    <property type="match status" value="2"/>
</dbReference>
<comment type="similarity">
    <text evidence="2">Belongs to the TPP enzyme family.</text>
</comment>
<proteinExistence type="inferred from homology"/>
<dbReference type="GO" id="GO:0000287">
    <property type="term" value="F:magnesium ion binding"/>
    <property type="evidence" value="ECO:0007669"/>
    <property type="project" value="InterPro"/>
</dbReference>
<dbReference type="Pfam" id="PF02776">
    <property type="entry name" value="TPP_enzyme_N"/>
    <property type="match status" value="1"/>
</dbReference>
<dbReference type="GO" id="GO:0009097">
    <property type="term" value="P:isoleucine biosynthetic process"/>
    <property type="evidence" value="ECO:0007669"/>
    <property type="project" value="TreeGrafter"/>
</dbReference>
<dbReference type="AlphaFoldDB" id="A0A915DNG1"/>
<dbReference type="GO" id="GO:0030976">
    <property type="term" value="F:thiamine pyrophosphate binding"/>
    <property type="evidence" value="ECO:0007669"/>
    <property type="project" value="InterPro"/>
</dbReference>
<dbReference type="CDD" id="cd07035">
    <property type="entry name" value="TPP_PYR_POX_like"/>
    <property type="match status" value="1"/>
</dbReference>
<name>A0A915DNG1_9BILA</name>
<dbReference type="GO" id="GO:0050660">
    <property type="term" value="F:flavin adenine dinucleotide binding"/>
    <property type="evidence" value="ECO:0007669"/>
    <property type="project" value="TreeGrafter"/>
</dbReference>
<evidence type="ECO:0000256" key="3">
    <source>
        <dbReference type="ARBA" id="ARBA00023052"/>
    </source>
</evidence>
<dbReference type="SUPFAM" id="SSF52467">
    <property type="entry name" value="DHS-like NAD/FAD-binding domain"/>
    <property type="match status" value="1"/>
</dbReference>
<dbReference type="PANTHER" id="PTHR18968:SF166">
    <property type="entry name" value="2-HYDROXYACYL-COA LYASE 2"/>
    <property type="match status" value="1"/>
</dbReference>
<dbReference type="InterPro" id="IPR012001">
    <property type="entry name" value="Thiamin_PyroP_enz_TPP-bd_dom"/>
</dbReference>